<name>A0ACD5BDS0_9PSEU</name>
<dbReference type="EMBL" id="CP150484">
    <property type="protein sequence ID" value="WYW17349.1"/>
    <property type="molecule type" value="Genomic_DNA"/>
</dbReference>
<dbReference type="Proteomes" id="UP001456344">
    <property type="component" value="Chromosome"/>
</dbReference>
<organism evidence="1 2">
    <name type="scientific">Amycolatopsis coloradensis</name>
    <dbReference type="NCBI Taxonomy" id="76021"/>
    <lineage>
        <taxon>Bacteria</taxon>
        <taxon>Bacillati</taxon>
        <taxon>Actinomycetota</taxon>
        <taxon>Actinomycetes</taxon>
        <taxon>Pseudonocardiales</taxon>
        <taxon>Pseudonocardiaceae</taxon>
        <taxon>Amycolatopsis</taxon>
    </lineage>
</organism>
<reference evidence="1" key="1">
    <citation type="submission" date="2023-10" db="EMBL/GenBank/DDBJ databases">
        <title>Whole genome sequencing of actinobacterial strain Amycolatopsis sp. (BCA-696) identifies the underlying plant growth-promoting genes.</title>
        <authorList>
            <person name="Gandham P."/>
            <person name="Vadla N."/>
            <person name="Saji A."/>
            <person name="Srinivas V."/>
            <person name="Ruperao P."/>
            <person name="Selvanayagam S."/>
            <person name="Saxena R.K."/>
            <person name="Rathore A."/>
            <person name="Gopalakrishnan S."/>
            <person name="Thakur V."/>
        </authorList>
    </citation>
    <scope>NUCLEOTIDE SEQUENCE</scope>
    <source>
        <strain evidence="1">BCA-696</strain>
    </source>
</reference>
<proteinExistence type="predicted"/>
<protein>
    <submittedName>
        <fullName evidence="1">Uncharacterized protein</fullName>
    </submittedName>
</protein>
<gene>
    <name evidence="1" type="ORF">LCL61_17510</name>
</gene>
<evidence type="ECO:0000313" key="2">
    <source>
        <dbReference type="Proteomes" id="UP001456344"/>
    </source>
</evidence>
<evidence type="ECO:0000313" key="1">
    <source>
        <dbReference type="EMBL" id="WYW17349.1"/>
    </source>
</evidence>
<sequence length="101" mass="11683">MFGRNPYLSYVEAWRVTALGDAGYAIRRNLIVALALLGLDLLILNGFWLVWPVRTVVLWLAWNTWRWLRFRTGVVRGWIVPPEQPQPPFGGPDEGRGWRHG</sequence>
<keyword evidence="2" id="KW-1185">Reference proteome</keyword>
<accession>A0ACD5BDS0</accession>